<feature type="domain" description="PAS" evidence="8">
    <location>
        <begin position="318"/>
        <end position="377"/>
    </location>
</feature>
<evidence type="ECO:0000256" key="2">
    <source>
        <dbReference type="ARBA" id="ARBA00012438"/>
    </source>
</evidence>
<evidence type="ECO:0000313" key="11">
    <source>
        <dbReference type="Proteomes" id="UP000482487"/>
    </source>
</evidence>
<dbReference type="SUPFAM" id="SSF53850">
    <property type="entry name" value="Periplasmic binding protein-like II"/>
    <property type="match status" value="1"/>
</dbReference>
<dbReference type="Gene3D" id="3.30.565.10">
    <property type="entry name" value="Histidine kinase-like ATPase, C-terminal domain"/>
    <property type="match status" value="1"/>
</dbReference>
<dbReference type="SMART" id="SM00086">
    <property type="entry name" value="PAC"/>
    <property type="match status" value="2"/>
</dbReference>
<dbReference type="SMART" id="SM00062">
    <property type="entry name" value="PBPb"/>
    <property type="match status" value="1"/>
</dbReference>
<dbReference type="AlphaFoldDB" id="A0A7C9INU9"/>
<name>A0A7C9INU9_9BACT</name>
<dbReference type="Gene3D" id="3.40.190.10">
    <property type="entry name" value="Periplasmic binding protein-like II"/>
    <property type="match status" value="2"/>
</dbReference>
<feature type="domain" description="PAC" evidence="9">
    <location>
        <begin position="395"/>
        <end position="447"/>
    </location>
</feature>
<dbReference type="PROSITE" id="PS50113">
    <property type="entry name" value="PAC"/>
    <property type="match status" value="1"/>
</dbReference>
<protein>
    <recommendedName>
        <fullName evidence="2">histidine kinase</fullName>
        <ecNumber evidence="2">2.7.13.3</ecNumber>
    </recommendedName>
</protein>
<dbReference type="CDD" id="cd13704">
    <property type="entry name" value="PBP2_HisK"/>
    <property type="match status" value="1"/>
</dbReference>
<dbReference type="SMART" id="SM00091">
    <property type="entry name" value="PAS"/>
    <property type="match status" value="2"/>
</dbReference>
<dbReference type="InterPro" id="IPR000014">
    <property type="entry name" value="PAS"/>
</dbReference>
<dbReference type="InterPro" id="IPR004358">
    <property type="entry name" value="Sig_transdc_His_kin-like_C"/>
</dbReference>
<dbReference type="InterPro" id="IPR001638">
    <property type="entry name" value="Solute-binding_3/MltF_N"/>
</dbReference>
<dbReference type="InterPro" id="IPR011006">
    <property type="entry name" value="CheY-like_superfamily"/>
</dbReference>
<evidence type="ECO:0000313" key="10">
    <source>
        <dbReference type="EMBL" id="MYL84526.1"/>
    </source>
</evidence>
<dbReference type="Gene3D" id="1.10.287.130">
    <property type="match status" value="1"/>
</dbReference>
<evidence type="ECO:0000256" key="3">
    <source>
        <dbReference type="ARBA" id="ARBA00022553"/>
    </source>
</evidence>
<feature type="domain" description="Response regulatory" evidence="7">
    <location>
        <begin position="834"/>
        <end position="953"/>
    </location>
</feature>
<dbReference type="GO" id="GO:0000155">
    <property type="term" value="F:phosphorelay sensor kinase activity"/>
    <property type="evidence" value="ECO:0007669"/>
    <property type="project" value="InterPro"/>
</dbReference>
<dbReference type="Proteomes" id="UP000482487">
    <property type="component" value="Unassembled WGS sequence"/>
</dbReference>
<accession>A0A7C9INU9</accession>
<dbReference type="FunFam" id="3.30.565.10:FF:000010">
    <property type="entry name" value="Sensor histidine kinase RcsC"/>
    <property type="match status" value="1"/>
</dbReference>
<sequence>MKRLVPCLPGFLLLLFFLLVAGVDAFAHRLLQSGSELDYPPFALVTPTGEAEGFSVELLKAVVQSVDMDVNFHTGPWQRIKQELIDGKIDVLPFVSDTKERAQYFDFTIPYVKMHGTIFVRKGDKRIRGENDLKDKEVVVMQGDVSHEYALRRNLSNHLVLTKDFAEAFRLLASGRHDAVIAQQIVGWQLVRQLGLSNLVDVSVLHDQSLRPFGKPLADFEQKFCIAVRKGDSELLALLNEGLATVIANGTYDALYAKWFGPILPARAVDPTALARALAFTLVPCLLLLSLAGLWYLRREVRRKTLSLRQEIEERKRVEAELRIIADSIYDWEYWRAPDGGYLWVSPSCQTMTGYTAQQFTGESAQKILHMVHPEDKPIWERHLLEVDSRHPEHRELDLRIVTAAGEVVWISHTCKPIFDADGTYRGRRGCNRDITRRKWAEAALAQSEERYRLLFANAGDAIYLSDADGRLVDVNEEASRQTGFSREELTRMAVYDVDANETAQSFATFTRELATHNSWAFEAQHRQKGGDVFPVEIKGVRLDTKAGPLVMGIVRNISERKLAETKLLAMKERAEAASKSKSEFLANMSHEIRTPLNGVLGMLQLLQLTEPTAEQQEYLLGAVKSAKRLTRLLADILDLSRIEAGKMRIDQVPWTMDSLRESILELFWPAAREKGLALDFTIDPGIAPRLLGDEARVRQILFNLVGNALKFTDQGSVTVTATPLSGTGRADARILFRVRDTGIGISDAELSSIFDPFVQAEDSYTRPFQGAGLGLSIVRKLVRLMHGALAVDNTPGEGTTIYLVLPFGLPRAAADLSADAASSGPPRDTMPLRILIAEDDDTSRVAGRRMLEKRGHAVTTAVDGQDALNILEKQDFDLILMDIQMPVLDGVAAVRAIRGSGTFDDKAGIPIIAMTSYAMAGDREKFLAAGLDDYIAKPVDAAELNNVVARVMALKRQV</sequence>
<dbReference type="EC" id="2.7.13.3" evidence="2"/>
<dbReference type="SMART" id="SM00448">
    <property type="entry name" value="REC"/>
    <property type="match status" value="1"/>
</dbReference>
<dbReference type="CDD" id="cd16922">
    <property type="entry name" value="HATPase_EvgS-ArcB-TorS-like"/>
    <property type="match status" value="1"/>
</dbReference>
<dbReference type="Pfam" id="PF00497">
    <property type="entry name" value="SBP_bac_3"/>
    <property type="match status" value="1"/>
</dbReference>
<feature type="domain" description="PAS" evidence="8">
    <location>
        <begin position="448"/>
        <end position="490"/>
    </location>
</feature>
<dbReference type="InterPro" id="IPR035965">
    <property type="entry name" value="PAS-like_dom_sf"/>
</dbReference>
<dbReference type="CDD" id="cd17546">
    <property type="entry name" value="REC_hyHK_CKI1_RcsC-like"/>
    <property type="match status" value="1"/>
</dbReference>
<dbReference type="Gene3D" id="3.30.450.20">
    <property type="entry name" value="PAS domain"/>
    <property type="match status" value="2"/>
</dbReference>
<dbReference type="Pfam" id="PF00072">
    <property type="entry name" value="Response_reg"/>
    <property type="match status" value="1"/>
</dbReference>
<dbReference type="PANTHER" id="PTHR45339:SF1">
    <property type="entry name" value="HYBRID SIGNAL TRANSDUCTION HISTIDINE KINASE J"/>
    <property type="match status" value="1"/>
</dbReference>
<evidence type="ECO:0000256" key="4">
    <source>
        <dbReference type="ARBA" id="ARBA00023012"/>
    </source>
</evidence>
<dbReference type="Gene3D" id="3.40.50.2300">
    <property type="match status" value="1"/>
</dbReference>
<dbReference type="InterPro" id="IPR000700">
    <property type="entry name" value="PAS-assoc_C"/>
</dbReference>
<dbReference type="Pfam" id="PF00512">
    <property type="entry name" value="HisKA"/>
    <property type="match status" value="1"/>
</dbReference>
<dbReference type="SUPFAM" id="SSF52172">
    <property type="entry name" value="CheY-like"/>
    <property type="match status" value="1"/>
</dbReference>
<dbReference type="SUPFAM" id="SSF55874">
    <property type="entry name" value="ATPase domain of HSP90 chaperone/DNA topoisomerase II/histidine kinase"/>
    <property type="match status" value="1"/>
</dbReference>
<keyword evidence="11" id="KW-1185">Reference proteome</keyword>
<dbReference type="EMBL" id="WVUD01000034">
    <property type="protein sequence ID" value="MYL84526.1"/>
    <property type="molecule type" value="Genomic_DNA"/>
</dbReference>
<dbReference type="PROSITE" id="PS50109">
    <property type="entry name" value="HIS_KIN"/>
    <property type="match status" value="1"/>
</dbReference>
<dbReference type="SMART" id="SM00387">
    <property type="entry name" value="HATPase_c"/>
    <property type="match status" value="1"/>
</dbReference>
<proteinExistence type="predicted"/>
<dbReference type="CDD" id="cd00082">
    <property type="entry name" value="HisKA"/>
    <property type="match status" value="1"/>
</dbReference>
<feature type="domain" description="Histidine kinase" evidence="6">
    <location>
        <begin position="588"/>
        <end position="810"/>
    </location>
</feature>
<dbReference type="NCBIfam" id="TIGR00229">
    <property type="entry name" value="sensory_box"/>
    <property type="match status" value="2"/>
</dbReference>
<evidence type="ECO:0000259" key="6">
    <source>
        <dbReference type="PROSITE" id="PS50109"/>
    </source>
</evidence>
<evidence type="ECO:0000259" key="7">
    <source>
        <dbReference type="PROSITE" id="PS50110"/>
    </source>
</evidence>
<dbReference type="OrthoDB" id="5468518at2"/>
<organism evidence="10 11">
    <name type="scientific">Solidesulfovibrio aerotolerans</name>
    <dbReference type="NCBI Taxonomy" id="295255"/>
    <lineage>
        <taxon>Bacteria</taxon>
        <taxon>Pseudomonadati</taxon>
        <taxon>Thermodesulfobacteriota</taxon>
        <taxon>Desulfovibrionia</taxon>
        <taxon>Desulfovibrionales</taxon>
        <taxon>Desulfovibrionaceae</taxon>
        <taxon>Solidesulfovibrio</taxon>
    </lineage>
</organism>
<dbReference type="Pfam" id="PF02518">
    <property type="entry name" value="HATPase_c"/>
    <property type="match status" value="1"/>
</dbReference>
<dbReference type="InterPro" id="IPR001610">
    <property type="entry name" value="PAC"/>
</dbReference>
<dbReference type="PROSITE" id="PS50110">
    <property type="entry name" value="RESPONSE_REGULATORY"/>
    <property type="match status" value="1"/>
</dbReference>
<dbReference type="InterPro" id="IPR036097">
    <property type="entry name" value="HisK_dim/P_sf"/>
</dbReference>
<dbReference type="PRINTS" id="PR00344">
    <property type="entry name" value="BCTRLSENSOR"/>
</dbReference>
<dbReference type="InterPro" id="IPR003594">
    <property type="entry name" value="HATPase_dom"/>
</dbReference>
<dbReference type="InterPro" id="IPR005467">
    <property type="entry name" value="His_kinase_dom"/>
</dbReference>
<reference evidence="10 11" key="1">
    <citation type="submission" date="2020-01" db="EMBL/GenBank/DDBJ databases">
        <title>Genome sequence of Desulfovibrio aerotolerans DSM 16695(T).</title>
        <authorList>
            <person name="Karnachuk O."/>
            <person name="Avakyan M."/>
            <person name="Mardanov A."/>
            <person name="Kadnikov V."/>
            <person name="Ravin N."/>
        </authorList>
    </citation>
    <scope>NUCLEOTIDE SEQUENCE [LARGE SCALE GENOMIC DNA]</scope>
    <source>
        <strain evidence="10 11">DSM 16695</strain>
    </source>
</reference>
<feature type="modified residue" description="4-aspartylphosphate" evidence="5">
    <location>
        <position position="883"/>
    </location>
</feature>
<gene>
    <name evidence="10" type="ORF">GTA51_15505</name>
</gene>
<dbReference type="RefSeq" id="WP_160962637.1">
    <property type="nucleotide sequence ID" value="NZ_WVUD01000034.1"/>
</dbReference>
<dbReference type="CDD" id="cd00130">
    <property type="entry name" value="PAS"/>
    <property type="match status" value="2"/>
</dbReference>
<dbReference type="PROSITE" id="PS50112">
    <property type="entry name" value="PAS"/>
    <property type="match status" value="2"/>
</dbReference>
<dbReference type="InterPro" id="IPR013655">
    <property type="entry name" value="PAS_fold_3"/>
</dbReference>
<keyword evidence="4" id="KW-0902">Two-component regulatory system</keyword>
<evidence type="ECO:0000259" key="9">
    <source>
        <dbReference type="PROSITE" id="PS50113"/>
    </source>
</evidence>
<comment type="catalytic activity">
    <reaction evidence="1">
        <text>ATP + protein L-histidine = ADP + protein N-phospho-L-histidine.</text>
        <dbReference type="EC" id="2.7.13.3"/>
    </reaction>
</comment>
<dbReference type="SUPFAM" id="SSF55785">
    <property type="entry name" value="PYP-like sensor domain (PAS domain)"/>
    <property type="match status" value="2"/>
</dbReference>
<dbReference type="PANTHER" id="PTHR45339">
    <property type="entry name" value="HYBRID SIGNAL TRANSDUCTION HISTIDINE KINASE J"/>
    <property type="match status" value="1"/>
</dbReference>
<comment type="caution">
    <text evidence="10">The sequence shown here is derived from an EMBL/GenBank/DDBJ whole genome shotgun (WGS) entry which is preliminary data.</text>
</comment>
<dbReference type="Pfam" id="PF13426">
    <property type="entry name" value="PAS_9"/>
    <property type="match status" value="1"/>
</dbReference>
<keyword evidence="3 5" id="KW-0597">Phosphoprotein</keyword>
<dbReference type="SMART" id="SM00388">
    <property type="entry name" value="HisKA"/>
    <property type="match status" value="1"/>
</dbReference>
<evidence type="ECO:0000256" key="1">
    <source>
        <dbReference type="ARBA" id="ARBA00000085"/>
    </source>
</evidence>
<dbReference type="InterPro" id="IPR003661">
    <property type="entry name" value="HisK_dim/P_dom"/>
</dbReference>
<dbReference type="InterPro" id="IPR001789">
    <property type="entry name" value="Sig_transdc_resp-reg_receiver"/>
</dbReference>
<dbReference type="Pfam" id="PF08447">
    <property type="entry name" value="PAS_3"/>
    <property type="match status" value="1"/>
</dbReference>
<evidence type="ECO:0000259" key="8">
    <source>
        <dbReference type="PROSITE" id="PS50112"/>
    </source>
</evidence>
<evidence type="ECO:0000256" key="5">
    <source>
        <dbReference type="PROSITE-ProRule" id="PRU00169"/>
    </source>
</evidence>
<dbReference type="SUPFAM" id="SSF47384">
    <property type="entry name" value="Homodimeric domain of signal transducing histidine kinase"/>
    <property type="match status" value="1"/>
</dbReference>
<dbReference type="InterPro" id="IPR036890">
    <property type="entry name" value="HATPase_C_sf"/>
</dbReference>